<keyword evidence="2" id="KW-1185">Reference proteome</keyword>
<gene>
    <name evidence="1" type="ORF">G3I18_22680</name>
</gene>
<name>A0A9X5CNG5_9ACTN</name>
<accession>A0A9X5CNG5</accession>
<evidence type="ECO:0000313" key="1">
    <source>
        <dbReference type="EMBL" id="NEC51343.1"/>
    </source>
</evidence>
<dbReference type="EMBL" id="JAAGNA010000790">
    <property type="protein sequence ID" value="NEC51343.1"/>
    <property type="molecule type" value="Genomic_DNA"/>
</dbReference>
<dbReference type="AlphaFoldDB" id="A0A9X5CNG5"/>
<evidence type="ECO:0000313" key="2">
    <source>
        <dbReference type="Proteomes" id="UP000471745"/>
    </source>
</evidence>
<protein>
    <submittedName>
        <fullName evidence="1">Uncharacterized protein</fullName>
    </submittedName>
</protein>
<proteinExistence type="predicted"/>
<sequence>MTVDERIPGWITRKAQHFIELHGHWTSRSDIEQYRARWMEHGIPEAQIDRVAAFETAWGGLALPPSPRYDGGPRTLSGDVPEGPGPDWHFEAGAQRTALPYSFVIGPGGEFGLHAGKWVPLHASVEGWVEALALADHAWRCARTTTTLTGAAVDDLELVGFEEVPEVAGLADTWWRGSDSLIAVYRGEAEVMDAPQCRTATIYAGLDEWGLRGLDGIVRPSS</sequence>
<reference evidence="1 2" key="1">
    <citation type="submission" date="2020-01" db="EMBL/GenBank/DDBJ databases">
        <title>Insect and environment-associated Actinomycetes.</title>
        <authorList>
            <person name="Currrie C."/>
            <person name="Chevrette M."/>
            <person name="Carlson C."/>
            <person name="Stubbendieck R."/>
            <person name="Wendt-Pienkowski E."/>
        </authorList>
    </citation>
    <scope>NUCLEOTIDE SEQUENCE [LARGE SCALE GENOMIC DNA]</scope>
    <source>
        <strain evidence="1 2">SID8189</strain>
    </source>
</reference>
<dbReference type="Proteomes" id="UP000471745">
    <property type="component" value="Unassembled WGS sequence"/>
</dbReference>
<organism evidence="1 2">
    <name type="scientific">Actinospica acidiphila</name>
    <dbReference type="NCBI Taxonomy" id="304899"/>
    <lineage>
        <taxon>Bacteria</taxon>
        <taxon>Bacillati</taxon>
        <taxon>Actinomycetota</taxon>
        <taxon>Actinomycetes</taxon>
        <taxon>Catenulisporales</taxon>
        <taxon>Actinospicaceae</taxon>
        <taxon>Actinospica</taxon>
    </lineage>
</organism>
<comment type="caution">
    <text evidence="1">The sequence shown here is derived from an EMBL/GenBank/DDBJ whole genome shotgun (WGS) entry which is preliminary data.</text>
</comment>